<dbReference type="GO" id="GO:0140359">
    <property type="term" value="F:ABC-type transporter activity"/>
    <property type="evidence" value="ECO:0007669"/>
    <property type="project" value="InterPro"/>
</dbReference>
<dbReference type="GO" id="GO:0005886">
    <property type="term" value="C:plasma membrane"/>
    <property type="evidence" value="ECO:0007669"/>
    <property type="project" value="UniProtKB-SubCell"/>
</dbReference>
<feature type="transmembrane region" description="Helical" evidence="1">
    <location>
        <begin position="157"/>
        <end position="180"/>
    </location>
</feature>
<evidence type="ECO:0000256" key="1">
    <source>
        <dbReference type="SAM" id="Phobius"/>
    </source>
</evidence>
<keyword evidence="3" id="KW-1185">Reference proteome</keyword>
<dbReference type="KEGG" id="amog:QRX60_43085"/>
<protein>
    <submittedName>
        <fullName evidence="2">ABC transporter permease subunit</fullName>
    </submittedName>
</protein>
<dbReference type="RefSeq" id="WP_285997234.1">
    <property type="nucleotide sequence ID" value="NZ_CP127295.1"/>
</dbReference>
<dbReference type="PANTHER" id="PTHR37305:SF1">
    <property type="entry name" value="MEMBRANE PROTEIN"/>
    <property type="match status" value="1"/>
</dbReference>
<dbReference type="AlphaFoldDB" id="A0A9Y2JNT2"/>
<keyword evidence="1" id="KW-1133">Transmembrane helix</keyword>
<gene>
    <name evidence="2" type="ORF">QRX60_43085</name>
</gene>
<reference evidence="2 3" key="1">
    <citation type="submission" date="2023-06" db="EMBL/GenBank/DDBJ databases">
        <authorList>
            <person name="Oyuntsetseg B."/>
            <person name="Kim S.B."/>
        </authorList>
    </citation>
    <scope>NUCLEOTIDE SEQUENCE [LARGE SCALE GENOMIC DNA]</scope>
    <source>
        <strain evidence="2 3">4-36</strain>
    </source>
</reference>
<accession>A0A9Y2JNT2</accession>
<keyword evidence="1" id="KW-0812">Transmembrane</keyword>
<feature type="transmembrane region" description="Helical" evidence="1">
    <location>
        <begin position="77"/>
        <end position="100"/>
    </location>
</feature>
<evidence type="ECO:0000313" key="3">
    <source>
        <dbReference type="Proteomes" id="UP001239397"/>
    </source>
</evidence>
<feature type="transmembrane region" description="Helical" evidence="1">
    <location>
        <begin position="192"/>
        <end position="214"/>
    </location>
</feature>
<feature type="transmembrane region" description="Helical" evidence="1">
    <location>
        <begin position="240"/>
        <end position="259"/>
    </location>
</feature>
<sequence length="266" mass="27889">MLRDILLKTLHDQRRGLLAWSVSLLLLVAMYVALWPSIRDQPTMGQFLQNMPEAMRALFAASGADMSTPTGYVQVELLSFMGPMLLLIYAITTGAAGIAGEEDRHTLELLMANPVSRTRVVLEKFGALVVGTLLLALVAGLALVLEGRLAGLTLPAGNVAAAMLHMALLALVFGALAAAIGGLTGHGGASRAIPAVVAVVAYVLNGLAPVVSWLEPARKISPFFQYIGHDPLRNGVSAPAVLVALLTTVVLAAVAVVGFRRRDLAA</sequence>
<dbReference type="Pfam" id="PF12679">
    <property type="entry name" value="ABC2_membrane_2"/>
    <property type="match status" value="1"/>
</dbReference>
<dbReference type="PANTHER" id="PTHR37305">
    <property type="entry name" value="INTEGRAL MEMBRANE PROTEIN-RELATED"/>
    <property type="match status" value="1"/>
</dbReference>
<feature type="transmembrane region" description="Helical" evidence="1">
    <location>
        <begin position="121"/>
        <end position="145"/>
    </location>
</feature>
<proteinExistence type="predicted"/>
<keyword evidence="1" id="KW-0472">Membrane</keyword>
<evidence type="ECO:0000313" key="2">
    <source>
        <dbReference type="EMBL" id="WIY00772.1"/>
    </source>
</evidence>
<dbReference type="EMBL" id="CP127295">
    <property type="protein sequence ID" value="WIY00772.1"/>
    <property type="molecule type" value="Genomic_DNA"/>
</dbReference>
<name>A0A9Y2JNT2_9PSEU</name>
<organism evidence="2 3">
    <name type="scientific">Amycolatopsis mongoliensis</name>
    <dbReference type="NCBI Taxonomy" id="715475"/>
    <lineage>
        <taxon>Bacteria</taxon>
        <taxon>Bacillati</taxon>
        <taxon>Actinomycetota</taxon>
        <taxon>Actinomycetes</taxon>
        <taxon>Pseudonocardiales</taxon>
        <taxon>Pseudonocardiaceae</taxon>
        <taxon>Amycolatopsis</taxon>
    </lineage>
</organism>
<dbReference type="Proteomes" id="UP001239397">
    <property type="component" value="Chromosome"/>
</dbReference>
<feature type="transmembrane region" description="Helical" evidence="1">
    <location>
        <begin position="17"/>
        <end position="38"/>
    </location>
</feature>